<dbReference type="OrthoDB" id="2441647at2759"/>
<proteinExistence type="predicted"/>
<dbReference type="Pfam" id="PF00038">
    <property type="entry name" value="Filament"/>
    <property type="match status" value="1"/>
</dbReference>
<keyword evidence="2" id="KW-0403">Intermediate filament</keyword>
<dbReference type="InterPro" id="IPR002957">
    <property type="entry name" value="Keratin_I"/>
</dbReference>
<evidence type="ECO:0000256" key="2">
    <source>
        <dbReference type="ARBA" id="ARBA00022754"/>
    </source>
</evidence>
<dbReference type="PANTHER" id="PTHR23239:SF96">
    <property type="entry name" value="KERATIN, TYPE I CYTOSKELETAL 9"/>
    <property type="match status" value="1"/>
</dbReference>
<dbReference type="Proteomes" id="UP000248482">
    <property type="component" value="Unplaced"/>
</dbReference>
<name>A0A2Y9K0E9_ENHLU</name>
<feature type="domain" description="IF rod" evidence="6">
    <location>
        <begin position="148"/>
        <end position="460"/>
    </location>
</feature>
<evidence type="ECO:0000313" key="8">
    <source>
        <dbReference type="RefSeq" id="XP_022365209.1"/>
    </source>
</evidence>
<gene>
    <name evidence="8" type="primary">LOC111151487</name>
</gene>
<evidence type="ECO:0000256" key="4">
    <source>
        <dbReference type="SAM" id="Coils"/>
    </source>
</evidence>
<dbReference type="InterPro" id="IPR039008">
    <property type="entry name" value="IF_rod_dom"/>
</dbReference>
<dbReference type="GO" id="GO:0030855">
    <property type="term" value="P:epithelial cell differentiation"/>
    <property type="evidence" value="ECO:0007669"/>
    <property type="project" value="TreeGrafter"/>
</dbReference>
<evidence type="ECO:0000259" key="6">
    <source>
        <dbReference type="PROSITE" id="PS51842"/>
    </source>
</evidence>
<dbReference type="KEGG" id="elk:111151487"/>
<feature type="compositionally biased region" description="Low complexity" evidence="5">
    <location>
        <begin position="12"/>
        <end position="32"/>
    </location>
</feature>
<feature type="region of interest" description="Disordered" evidence="5">
    <location>
        <begin position="1"/>
        <end position="50"/>
    </location>
</feature>
<evidence type="ECO:0000256" key="3">
    <source>
        <dbReference type="ARBA" id="ARBA00023054"/>
    </source>
</evidence>
<evidence type="ECO:0000313" key="7">
    <source>
        <dbReference type="Proteomes" id="UP000248482"/>
    </source>
</evidence>
<dbReference type="SUPFAM" id="SSF64593">
    <property type="entry name" value="Intermediate filament protein, coiled coil region"/>
    <property type="match status" value="2"/>
</dbReference>
<evidence type="ECO:0000256" key="5">
    <source>
        <dbReference type="SAM" id="MobiDB-lite"/>
    </source>
</evidence>
<feature type="coiled-coil region" evidence="4">
    <location>
        <begin position="379"/>
        <end position="431"/>
    </location>
</feature>
<keyword evidence="3 4" id="KW-0175">Coiled coil</keyword>
<dbReference type="Gene3D" id="1.20.5.170">
    <property type="match status" value="1"/>
</dbReference>
<dbReference type="FunFam" id="1.20.5.170:FF:000002">
    <property type="entry name" value="Type I keratin KA11"/>
    <property type="match status" value="1"/>
</dbReference>
<organism evidence="7 8">
    <name type="scientific">Enhydra lutris kenyoni</name>
    <name type="common">northern sea otter</name>
    <dbReference type="NCBI Taxonomy" id="391180"/>
    <lineage>
        <taxon>Eukaryota</taxon>
        <taxon>Metazoa</taxon>
        <taxon>Chordata</taxon>
        <taxon>Craniata</taxon>
        <taxon>Vertebrata</taxon>
        <taxon>Euteleostomi</taxon>
        <taxon>Mammalia</taxon>
        <taxon>Eutheria</taxon>
        <taxon>Laurasiatheria</taxon>
        <taxon>Carnivora</taxon>
        <taxon>Caniformia</taxon>
        <taxon>Musteloidea</taxon>
        <taxon>Mustelidae</taxon>
        <taxon>Lutrinae</taxon>
        <taxon>Enhydra</taxon>
    </lineage>
</organism>
<dbReference type="GO" id="GO:0045109">
    <property type="term" value="P:intermediate filament organization"/>
    <property type="evidence" value="ECO:0007669"/>
    <property type="project" value="TreeGrafter"/>
</dbReference>
<dbReference type="PROSITE" id="PS51842">
    <property type="entry name" value="IF_ROD_2"/>
    <property type="match status" value="1"/>
</dbReference>
<dbReference type="GeneID" id="111151487"/>
<dbReference type="FunFam" id="1.20.5.1160:FF:000002">
    <property type="entry name" value="Type I keratin 10"/>
    <property type="match status" value="1"/>
</dbReference>
<feature type="compositionally biased region" description="Polar residues" evidence="5">
    <location>
        <begin position="1"/>
        <end position="11"/>
    </location>
</feature>
<dbReference type="SMART" id="SM01391">
    <property type="entry name" value="Filament"/>
    <property type="match status" value="1"/>
</dbReference>
<feature type="coiled-coil region" evidence="4">
    <location>
        <begin position="152"/>
        <end position="186"/>
    </location>
</feature>
<feature type="compositionally biased region" description="Low complexity" evidence="5">
    <location>
        <begin position="542"/>
        <end position="555"/>
    </location>
</feature>
<dbReference type="STRING" id="391180.A0A2Y9K0E9"/>
<dbReference type="AlphaFoldDB" id="A0A2Y9K0E9"/>
<dbReference type="RefSeq" id="XP_022365209.1">
    <property type="nucleotide sequence ID" value="XM_022509501.1"/>
</dbReference>
<dbReference type="PRINTS" id="PR01248">
    <property type="entry name" value="TYPE1KERATIN"/>
</dbReference>
<protein>
    <submittedName>
        <fullName evidence="8">Keratin, type I cytoskeletal 9</fullName>
    </submittedName>
</protein>
<dbReference type="Gene3D" id="1.20.5.1160">
    <property type="entry name" value="Vasodilator-stimulated phosphoprotein"/>
    <property type="match status" value="1"/>
</dbReference>
<keyword evidence="1" id="KW-0416">Keratin</keyword>
<feature type="compositionally biased region" description="Gly residues" evidence="5">
    <location>
        <begin position="469"/>
        <end position="541"/>
    </location>
</feature>
<feature type="region of interest" description="Disordered" evidence="5">
    <location>
        <begin position="460"/>
        <end position="568"/>
    </location>
</feature>
<sequence length="568" mass="59870">MSCRQFMSSPWSRSSSGGSGGSMMSSFSRMSGSGAGGGGGRFSSSSSYGARSSGACGRGGAGSFGSSYGGMSGGGFSAGSFGGRSRGFGGGSGGCFGGSGGFGGSSGGGFGGFGGGSGGGFGGGSGGGFGGFGSGFDSGAGGILGADEKTAMQDLNSRLASYLDKVQALENANKELENKIREWYDKQGPRTFHRDYSPYYDTIEDLKNQIVNITVNSNKTLLDLDNTRMTLDDFRMKYEMENSLRQGVDADINGLRKVLDDLTMQKSDMEMQYESLQEEMMALKKNHEEEMNQLTGQNSGDVSVEINAAPGKDLTKILNDMREEYERISAKNRKDIEMQYETQMSQMEHEVMTSGQEMESNHKEVTQLQRSIQEMDIELQSQLSKKSALEKSLEDTKNRYCGQLQQLQGQISNLEGQLTEIRQEIECQNQEYSLLLCIKTRLEQEIKTYRILLEGGQEDFESHESGRSHFGGGKNRYQGGSGGSHGRGSWGGSGGSYGGGSGGSYGGGSSSGGGSRGSYGGGSSSGGGSGSGYEEGSGSKGSGRSSQSQSSSSKSGECDDKQGYQNQY</sequence>
<dbReference type="Gene3D" id="1.20.5.500">
    <property type="entry name" value="Single helix bin"/>
    <property type="match status" value="1"/>
</dbReference>
<feature type="coiled-coil region" evidence="4">
    <location>
        <begin position="252"/>
        <end position="297"/>
    </location>
</feature>
<accession>A0A2Y9K0E9</accession>
<keyword evidence="7" id="KW-1185">Reference proteome</keyword>
<dbReference type="GO" id="GO:0005198">
    <property type="term" value="F:structural molecule activity"/>
    <property type="evidence" value="ECO:0007669"/>
    <property type="project" value="InterPro"/>
</dbReference>
<reference evidence="8" key="1">
    <citation type="submission" date="2025-08" db="UniProtKB">
        <authorList>
            <consortium name="RefSeq"/>
        </authorList>
    </citation>
    <scope>IDENTIFICATION</scope>
    <source>
        <tissue evidence="8">Blood</tissue>
    </source>
</reference>
<dbReference type="PANTHER" id="PTHR23239">
    <property type="entry name" value="INTERMEDIATE FILAMENT"/>
    <property type="match status" value="1"/>
</dbReference>
<evidence type="ECO:0000256" key="1">
    <source>
        <dbReference type="ARBA" id="ARBA00022744"/>
    </source>
</evidence>
<dbReference type="GO" id="GO:0005882">
    <property type="term" value="C:intermediate filament"/>
    <property type="evidence" value="ECO:0007669"/>
    <property type="project" value="UniProtKB-KW"/>
</dbReference>